<evidence type="ECO:0000256" key="2">
    <source>
        <dbReference type="ARBA" id="ARBA00022654"/>
    </source>
</evidence>
<keyword evidence="7 8" id="KW-0472">Membrane</keyword>
<keyword evidence="4 8" id="KW-0812">Transmembrane</keyword>
<evidence type="ECO:0000313" key="9">
    <source>
        <dbReference type="EMBL" id="AZK43926.1"/>
    </source>
</evidence>
<evidence type="ECO:0000313" key="10">
    <source>
        <dbReference type="Proteomes" id="UP000278804"/>
    </source>
</evidence>
<feature type="transmembrane region" description="Helical" evidence="8">
    <location>
        <begin position="137"/>
        <end position="155"/>
    </location>
</feature>
<dbReference type="InterPro" id="IPR006741">
    <property type="entry name" value="AgrB"/>
</dbReference>
<dbReference type="EMBL" id="CP034234">
    <property type="protein sequence ID" value="AZK43926.1"/>
    <property type="molecule type" value="Genomic_DNA"/>
</dbReference>
<dbReference type="SMART" id="SM00793">
    <property type="entry name" value="AgrB"/>
    <property type="match status" value="1"/>
</dbReference>
<reference evidence="9 10" key="1">
    <citation type="journal article" date="2020" name="Int. J. Syst. Evol. Microbiol.">
        <title>Description of Erysipelothrix piscisicarius sp. nov., an emergent fish pathogen, and assessment of virulence using a tiger barb (Puntigrus tetrazona) infection model.</title>
        <authorList>
            <person name="Pomaranski E.K."/>
            <person name="Griffin M.J."/>
            <person name="Camus A.C."/>
            <person name="Armwood A.R."/>
            <person name="Shelley J."/>
            <person name="Waldbieser G.C."/>
            <person name="LaFrentz B.R."/>
            <person name="Garcia J.C."/>
            <person name="Yanong R."/>
            <person name="Soto E."/>
        </authorList>
    </citation>
    <scope>NUCLEOTIDE SEQUENCE [LARGE SCALE GENOMIC DNA]</scope>
    <source>
        <strain evidence="9 10">15TAL0474</strain>
    </source>
</reference>
<organism evidence="9 10">
    <name type="scientific">Erysipelothrix piscisicarius</name>
    <dbReference type="NCBI Taxonomy" id="2485784"/>
    <lineage>
        <taxon>Bacteria</taxon>
        <taxon>Bacillati</taxon>
        <taxon>Bacillota</taxon>
        <taxon>Erysipelotrichia</taxon>
        <taxon>Erysipelotrichales</taxon>
        <taxon>Erysipelotrichaceae</taxon>
        <taxon>Erysipelothrix</taxon>
    </lineage>
</organism>
<feature type="transmembrane region" description="Helical" evidence="8">
    <location>
        <begin position="37"/>
        <end position="66"/>
    </location>
</feature>
<protein>
    <submittedName>
        <fullName evidence="9">Accessory regulator AgrB</fullName>
    </submittedName>
</protein>
<dbReference type="GO" id="GO:0016020">
    <property type="term" value="C:membrane"/>
    <property type="evidence" value="ECO:0007669"/>
    <property type="project" value="InterPro"/>
</dbReference>
<keyword evidence="2" id="KW-0673">Quorum sensing</keyword>
<proteinExistence type="predicted"/>
<keyword evidence="5" id="KW-0378">Hydrolase</keyword>
<keyword evidence="1" id="KW-1003">Cell membrane</keyword>
<feature type="transmembrane region" description="Helical" evidence="8">
    <location>
        <begin position="105"/>
        <end position="125"/>
    </location>
</feature>
<feature type="transmembrane region" description="Helical" evidence="8">
    <location>
        <begin position="161"/>
        <end position="182"/>
    </location>
</feature>
<evidence type="ECO:0000256" key="1">
    <source>
        <dbReference type="ARBA" id="ARBA00022475"/>
    </source>
</evidence>
<name>A0A3S8RLX1_9FIRM</name>
<feature type="transmembrane region" description="Helical" evidence="8">
    <location>
        <begin position="78"/>
        <end position="99"/>
    </location>
</feature>
<dbReference type="GO" id="GO:0009372">
    <property type="term" value="P:quorum sensing"/>
    <property type="evidence" value="ECO:0007669"/>
    <property type="project" value="UniProtKB-KW"/>
</dbReference>
<dbReference type="GO" id="GO:0008233">
    <property type="term" value="F:peptidase activity"/>
    <property type="evidence" value="ECO:0007669"/>
    <property type="project" value="UniProtKB-KW"/>
</dbReference>
<keyword evidence="6 8" id="KW-1133">Transmembrane helix</keyword>
<dbReference type="RefSeq" id="WP_125164132.1">
    <property type="nucleotide sequence ID" value="NZ_CP034234.1"/>
</dbReference>
<evidence type="ECO:0000256" key="4">
    <source>
        <dbReference type="ARBA" id="ARBA00022692"/>
    </source>
</evidence>
<sequence length="187" mass="21329">MKKISLKLSHNFYKYGYIDEDDCDRMRFALEVVMSNLFTFGFIILMGIVFHCFRPTLAFVVMLGALRSLDDTFHSSTFLGCFTMTVIAYVFSVFGPSVIDTSFKVPYMLLSSAFCGSIMLVFLFNRNNIRLNKNTGFMSYIIIMCFILFILALALPSIFDIVLVVMNVIMVVTITFAFGQIIHLREA</sequence>
<dbReference type="AlphaFoldDB" id="A0A3S8RLX1"/>
<dbReference type="Proteomes" id="UP000278804">
    <property type="component" value="Chromosome"/>
</dbReference>
<accession>A0A3S8RLX1</accession>
<keyword evidence="10" id="KW-1185">Reference proteome</keyword>
<evidence type="ECO:0000256" key="7">
    <source>
        <dbReference type="ARBA" id="ARBA00023136"/>
    </source>
</evidence>
<keyword evidence="3" id="KW-0645">Protease</keyword>
<evidence type="ECO:0000256" key="8">
    <source>
        <dbReference type="SAM" id="Phobius"/>
    </source>
</evidence>
<evidence type="ECO:0000256" key="5">
    <source>
        <dbReference type="ARBA" id="ARBA00022801"/>
    </source>
</evidence>
<dbReference type="KEGG" id="eri:EEI45_03285"/>
<evidence type="ECO:0000256" key="3">
    <source>
        <dbReference type="ARBA" id="ARBA00022670"/>
    </source>
</evidence>
<dbReference type="GO" id="GO:0006508">
    <property type="term" value="P:proteolysis"/>
    <property type="evidence" value="ECO:0007669"/>
    <property type="project" value="UniProtKB-KW"/>
</dbReference>
<dbReference type="Pfam" id="PF04647">
    <property type="entry name" value="AgrB"/>
    <property type="match status" value="1"/>
</dbReference>
<gene>
    <name evidence="9" type="ORF">EEI45_03285</name>
</gene>
<evidence type="ECO:0000256" key="6">
    <source>
        <dbReference type="ARBA" id="ARBA00022989"/>
    </source>
</evidence>